<dbReference type="Proteomes" id="UP000075578">
    <property type="component" value="Unassembled WGS sequence"/>
</dbReference>
<proteinExistence type="predicted"/>
<organism evidence="1 2">
    <name type="scientific">Candidatus Methanofastidiosum methylothiophilum</name>
    <dbReference type="NCBI Taxonomy" id="1705564"/>
    <lineage>
        <taxon>Archaea</taxon>
        <taxon>Methanobacteriati</taxon>
        <taxon>Methanobacteriota</taxon>
        <taxon>Stenosarchaea group</taxon>
        <taxon>Candidatus Methanofastidiosia</taxon>
        <taxon>Candidatus Methanofastidiosales</taxon>
        <taxon>Candidatus Methanofastidiosaceae</taxon>
        <taxon>Candidatus Methanofastidiosum</taxon>
    </lineage>
</organism>
<sequence>MTWDTQGSSAPEEQKTFVKCNGNNYDVTNITGLGLVEKLKSIARENGISKFDIYDGDNTNLSPSDIESGNFRGDLSLIRFNVAA</sequence>
<comment type="caution">
    <text evidence="1">The sequence shown here is derived from an EMBL/GenBank/DDBJ whole genome shotgun (WGS) entry which is preliminary data.</text>
</comment>
<name>A0A150IJD7_9EURY</name>
<dbReference type="AlphaFoldDB" id="A0A150IJD7"/>
<protein>
    <submittedName>
        <fullName evidence="1">Uncharacterized protein</fullName>
    </submittedName>
</protein>
<evidence type="ECO:0000313" key="2">
    <source>
        <dbReference type="Proteomes" id="UP000075578"/>
    </source>
</evidence>
<accession>A0A150IJD7</accession>
<evidence type="ECO:0000313" key="1">
    <source>
        <dbReference type="EMBL" id="KYC45160.1"/>
    </source>
</evidence>
<dbReference type="EMBL" id="LNGD01000249">
    <property type="protein sequence ID" value="KYC45160.1"/>
    <property type="molecule type" value="Genomic_DNA"/>
</dbReference>
<gene>
    <name evidence="1" type="ORF">AMQ74_01911</name>
</gene>
<reference evidence="1 2" key="1">
    <citation type="journal article" date="2016" name="ISME J.">
        <title>Chasing the elusive Euryarchaeota class WSA2: genomes reveal a uniquely fastidious methyl-reducing methanogen.</title>
        <authorList>
            <person name="Nobu M.K."/>
            <person name="Narihiro T."/>
            <person name="Kuroda K."/>
            <person name="Mei R."/>
            <person name="Liu W.T."/>
        </authorList>
    </citation>
    <scope>NUCLEOTIDE SEQUENCE [LARGE SCALE GENOMIC DNA]</scope>
    <source>
        <strain evidence="1">U1lsi0528_Bin089</strain>
    </source>
</reference>